<feature type="transmembrane region" description="Helical" evidence="1">
    <location>
        <begin position="20"/>
        <end position="40"/>
    </location>
</feature>
<name>A0A2I0H4K6_PUNGR</name>
<evidence type="ECO:0000313" key="3">
    <source>
        <dbReference type="Proteomes" id="UP000233551"/>
    </source>
</evidence>
<feature type="non-terminal residue" evidence="2">
    <location>
        <position position="60"/>
    </location>
</feature>
<keyword evidence="1" id="KW-0472">Membrane</keyword>
<organism evidence="2 3">
    <name type="scientific">Punica granatum</name>
    <name type="common">Pomegranate</name>
    <dbReference type="NCBI Taxonomy" id="22663"/>
    <lineage>
        <taxon>Eukaryota</taxon>
        <taxon>Viridiplantae</taxon>
        <taxon>Streptophyta</taxon>
        <taxon>Embryophyta</taxon>
        <taxon>Tracheophyta</taxon>
        <taxon>Spermatophyta</taxon>
        <taxon>Magnoliopsida</taxon>
        <taxon>eudicotyledons</taxon>
        <taxon>Gunneridae</taxon>
        <taxon>Pentapetalae</taxon>
        <taxon>rosids</taxon>
        <taxon>malvids</taxon>
        <taxon>Myrtales</taxon>
        <taxon>Lythraceae</taxon>
        <taxon>Punica</taxon>
    </lineage>
</organism>
<evidence type="ECO:0000256" key="1">
    <source>
        <dbReference type="SAM" id="Phobius"/>
    </source>
</evidence>
<protein>
    <submittedName>
        <fullName evidence="2">Uncharacterized protein</fullName>
    </submittedName>
</protein>
<keyword evidence="1" id="KW-1133">Transmembrane helix</keyword>
<gene>
    <name evidence="2" type="ORF">CRG98_049711</name>
</gene>
<accession>A0A2I0H4K6</accession>
<comment type="caution">
    <text evidence="2">The sequence shown here is derived from an EMBL/GenBank/DDBJ whole genome shotgun (WGS) entry which is preliminary data.</text>
</comment>
<keyword evidence="3" id="KW-1185">Reference proteome</keyword>
<evidence type="ECO:0000313" key="2">
    <source>
        <dbReference type="EMBL" id="PKH98510.1"/>
    </source>
</evidence>
<dbReference type="EMBL" id="PGOL01042162">
    <property type="protein sequence ID" value="PKH98510.1"/>
    <property type="molecule type" value="Genomic_DNA"/>
</dbReference>
<proteinExistence type="predicted"/>
<dbReference type="Proteomes" id="UP000233551">
    <property type="component" value="Unassembled WGS sequence"/>
</dbReference>
<reference evidence="2 3" key="1">
    <citation type="submission" date="2017-11" db="EMBL/GenBank/DDBJ databases">
        <title>De-novo sequencing of pomegranate (Punica granatum L.) genome.</title>
        <authorList>
            <person name="Akparov Z."/>
            <person name="Amiraslanov A."/>
            <person name="Hajiyeva S."/>
            <person name="Abbasov M."/>
            <person name="Kaur K."/>
            <person name="Hamwieh A."/>
            <person name="Solovyev V."/>
            <person name="Salamov A."/>
            <person name="Braich B."/>
            <person name="Kosarev P."/>
            <person name="Mahmoud A."/>
            <person name="Hajiyev E."/>
            <person name="Babayeva S."/>
            <person name="Izzatullayeva V."/>
            <person name="Mammadov A."/>
            <person name="Mammadov A."/>
            <person name="Sharifova S."/>
            <person name="Ojaghi J."/>
            <person name="Eynullazada K."/>
            <person name="Bayramov B."/>
            <person name="Abdulazimova A."/>
            <person name="Shahmuradov I."/>
        </authorList>
    </citation>
    <scope>NUCLEOTIDE SEQUENCE [LARGE SCALE GENOMIC DNA]</scope>
    <source>
        <strain evidence="3">cv. AG2017</strain>
        <tissue evidence="2">Leaf</tissue>
    </source>
</reference>
<keyword evidence="1" id="KW-0812">Transmembrane</keyword>
<dbReference type="AlphaFoldDB" id="A0A2I0H4K6"/>
<sequence>MTLKDTFQEVASSKPLFLTIYTTVIVGIVVSSFYVFSAVYSAEDSSPNSTTWVSSPPSLS</sequence>